<protein>
    <submittedName>
        <fullName evidence="1">Uncharacterized protein</fullName>
    </submittedName>
</protein>
<dbReference type="EMBL" id="GBXM01021463">
    <property type="protein sequence ID" value="JAH87114.1"/>
    <property type="molecule type" value="Transcribed_RNA"/>
</dbReference>
<accession>A0A0E9W9N9</accession>
<proteinExistence type="predicted"/>
<organism evidence="1">
    <name type="scientific">Anguilla anguilla</name>
    <name type="common">European freshwater eel</name>
    <name type="synonym">Muraena anguilla</name>
    <dbReference type="NCBI Taxonomy" id="7936"/>
    <lineage>
        <taxon>Eukaryota</taxon>
        <taxon>Metazoa</taxon>
        <taxon>Chordata</taxon>
        <taxon>Craniata</taxon>
        <taxon>Vertebrata</taxon>
        <taxon>Euteleostomi</taxon>
        <taxon>Actinopterygii</taxon>
        <taxon>Neopterygii</taxon>
        <taxon>Teleostei</taxon>
        <taxon>Anguilliformes</taxon>
        <taxon>Anguillidae</taxon>
        <taxon>Anguilla</taxon>
    </lineage>
</organism>
<sequence length="78" mass="8404">MLRFCTCPSDLFPGGMKPVLPGQNTLCTPFIHSGGPFLICPLPWRSRTDKALRSLRAVGRGSCSLLPPNSSVCKFGNP</sequence>
<evidence type="ECO:0000313" key="1">
    <source>
        <dbReference type="EMBL" id="JAH87114.1"/>
    </source>
</evidence>
<name>A0A0E9W9N9_ANGAN</name>
<dbReference type="AlphaFoldDB" id="A0A0E9W9N9"/>
<reference evidence="1" key="1">
    <citation type="submission" date="2014-11" db="EMBL/GenBank/DDBJ databases">
        <authorList>
            <person name="Amaro Gonzalez C."/>
        </authorList>
    </citation>
    <scope>NUCLEOTIDE SEQUENCE</scope>
</reference>
<reference evidence="1" key="2">
    <citation type="journal article" date="2015" name="Fish Shellfish Immunol.">
        <title>Early steps in the European eel (Anguilla anguilla)-Vibrio vulnificus interaction in the gills: Role of the RtxA13 toxin.</title>
        <authorList>
            <person name="Callol A."/>
            <person name="Pajuelo D."/>
            <person name="Ebbesson L."/>
            <person name="Teles M."/>
            <person name="MacKenzie S."/>
            <person name="Amaro C."/>
        </authorList>
    </citation>
    <scope>NUCLEOTIDE SEQUENCE</scope>
</reference>